<evidence type="ECO:0000256" key="3">
    <source>
        <dbReference type="ARBA" id="ARBA00022692"/>
    </source>
</evidence>
<keyword evidence="5 6" id="KW-0472">Membrane</keyword>
<evidence type="ECO:0000313" key="7">
    <source>
        <dbReference type="EMBL" id="RDU23073.1"/>
    </source>
</evidence>
<name>A0A371AU35_9FIRM</name>
<dbReference type="Proteomes" id="UP000255036">
    <property type="component" value="Unassembled WGS sequence"/>
</dbReference>
<feature type="transmembrane region" description="Helical" evidence="6">
    <location>
        <begin position="12"/>
        <end position="34"/>
    </location>
</feature>
<dbReference type="PIRSF" id="PIRSF038958">
    <property type="entry name" value="PG_synth_SpoVB"/>
    <property type="match status" value="1"/>
</dbReference>
<feature type="transmembrane region" description="Helical" evidence="6">
    <location>
        <begin position="54"/>
        <end position="74"/>
    </location>
</feature>
<dbReference type="OrthoDB" id="9775950at2"/>
<accession>A0A371AU35</accession>
<evidence type="ECO:0000313" key="8">
    <source>
        <dbReference type="Proteomes" id="UP000255036"/>
    </source>
</evidence>
<proteinExistence type="predicted"/>
<feature type="transmembrane region" description="Helical" evidence="6">
    <location>
        <begin position="204"/>
        <end position="229"/>
    </location>
</feature>
<dbReference type="InterPro" id="IPR024923">
    <property type="entry name" value="PG_synth_SpoVB"/>
</dbReference>
<dbReference type="EMBL" id="QRCT01000034">
    <property type="protein sequence ID" value="RDU23073.1"/>
    <property type="molecule type" value="Genomic_DNA"/>
</dbReference>
<evidence type="ECO:0000256" key="4">
    <source>
        <dbReference type="ARBA" id="ARBA00022989"/>
    </source>
</evidence>
<evidence type="ECO:0000256" key="5">
    <source>
        <dbReference type="ARBA" id="ARBA00023136"/>
    </source>
</evidence>
<dbReference type="PANTHER" id="PTHR30250:SF21">
    <property type="entry name" value="LIPID II FLIPPASE MURJ"/>
    <property type="match status" value="1"/>
</dbReference>
<feature type="transmembrane region" description="Helical" evidence="6">
    <location>
        <begin position="417"/>
        <end position="438"/>
    </location>
</feature>
<protein>
    <submittedName>
        <fullName evidence="7">Polysaccharide biosynthesis protein</fullName>
    </submittedName>
</protein>
<sequence>MSSKKKKKSNFLVQGSILAISSIIVRIIGAVYRIPLTKIIGDIGNDYYSNAYEIYNLLLLISSYSLPLAVSKLVSARLAKGERKNAYRIFRGALVFAIISGIVVATFTFVFSRFLTARLFNTPMSFFALRALIPALIIVAILGVLRGFFQGNGTMIPTAISQIAEQIINAIVSVGAAYFLFSYGKKIGAVLGDAKSYSAAYGAAGGTLGTGAGALTALVFMLMIFFMYRPVLKRQIRRDRYSKKESYRKIFYVLMMTIVPVILSTTVYNISGILDQGIFKSPMLQHGLSADVRSQMWGIFSGKYKVLTNVPIAIASAVASSVTPGLSIAVALGDKNEMKAKIETAIRFVMIVAFPCAIGMGVLASPILHFLFNGSSTESMTIATRLLQSGAVVIIFTSLSTLSNGLLQGINRMKTPVINAVISLIIHLISLIIMLQFFNLKIYAVIYSNIIFAFLMCLLNGMAIRKFIGYKQEIKRSFIIPCISSILMGVVVYLVYSGIHKGLDNNKLGVVISIILGALVYGILLLAFKALTEEEIKRLPKGNLILSFGKKIHLIK</sequence>
<reference evidence="7 8" key="1">
    <citation type="submission" date="2018-07" db="EMBL/GenBank/DDBJ databases">
        <title>Anaerosacharophilus polymeroproducens gen. nov. sp. nov., an anaerobic bacterium isolated from salt field.</title>
        <authorList>
            <person name="Kim W."/>
            <person name="Yang S.-H."/>
            <person name="Oh J."/>
            <person name="Lee J.-H."/>
            <person name="Kwon K.K."/>
        </authorList>
    </citation>
    <scope>NUCLEOTIDE SEQUENCE [LARGE SCALE GENOMIC DNA]</scope>
    <source>
        <strain evidence="7 8">MCWD5</strain>
    </source>
</reference>
<dbReference type="InterPro" id="IPR002797">
    <property type="entry name" value="Polysacc_synth"/>
</dbReference>
<dbReference type="RefSeq" id="WP_115482415.1">
    <property type="nucleotide sequence ID" value="NZ_QRCT01000034.1"/>
</dbReference>
<keyword evidence="2" id="KW-1003">Cell membrane</keyword>
<dbReference type="PANTHER" id="PTHR30250">
    <property type="entry name" value="PST FAMILY PREDICTED COLANIC ACID TRANSPORTER"/>
    <property type="match status" value="1"/>
</dbReference>
<evidence type="ECO:0000256" key="1">
    <source>
        <dbReference type="ARBA" id="ARBA00004651"/>
    </source>
</evidence>
<dbReference type="GO" id="GO:0005886">
    <property type="term" value="C:plasma membrane"/>
    <property type="evidence" value="ECO:0007669"/>
    <property type="project" value="UniProtKB-SubCell"/>
</dbReference>
<keyword evidence="8" id="KW-1185">Reference proteome</keyword>
<feature type="transmembrane region" description="Helical" evidence="6">
    <location>
        <begin position="250"/>
        <end position="274"/>
    </location>
</feature>
<comment type="subcellular location">
    <subcellularLocation>
        <location evidence="1">Cell membrane</location>
        <topology evidence="1">Multi-pass membrane protein</topology>
    </subcellularLocation>
</comment>
<feature type="transmembrane region" description="Helical" evidence="6">
    <location>
        <begin position="310"/>
        <end position="333"/>
    </location>
</feature>
<feature type="transmembrane region" description="Helical" evidence="6">
    <location>
        <begin position="166"/>
        <end position="184"/>
    </location>
</feature>
<dbReference type="InterPro" id="IPR050833">
    <property type="entry name" value="Poly_Biosynth_Transport"/>
</dbReference>
<evidence type="ECO:0000256" key="6">
    <source>
        <dbReference type="SAM" id="Phobius"/>
    </source>
</evidence>
<organism evidence="7 8">
    <name type="scientific">Anaerosacchariphilus polymeriproducens</name>
    <dbReference type="NCBI Taxonomy" id="1812858"/>
    <lineage>
        <taxon>Bacteria</taxon>
        <taxon>Bacillati</taxon>
        <taxon>Bacillota</taxon>
        <taxon>Clostridia</taxon>
        <taxon>Lachnospirales</taxon>
        <taxon>Lachnospiraceae</taxon>
        <taxon>Anaerosacchariphilus</taxon>
    </lineage>
</organism>
<feature type="transmembrane region" description="Helical" evidence="6">
    <location>
        <begin position="94"/>
        <end position="115"/>
    </location>
</feature>
<feature type="transmembrane region" description="Helical" evidence="6">
    <location>
        <begin position="508"/>
        <end position="528"/>
    </location>
</feature>
<evidence type="ECO:0000256" key="2">
    <source>
        <dbReference type="ARBA" id="ARBA00022475"/>
    </source>
</evidence>
<feature type="transmembrane region" description="Helical" evidence="6">
    <location>
        <begin position="345"/>
        <end position="371"/>
    </location>
</feature>
<feature type="transmembrane region" description="Helical" evidence="6">
    <location>
        <begin position="127"/>
        <end position="145"/>
    </location>
</feature>
<dbReference type="Pfam" id="PF01943">
    <property type="entry name" value="Polysacc_synt"/>
    <property type="match status" value="1"/>
</dbReference>
<feature type="transmembrane region" description="Helical" evidence="6">
    <location>
        <begin position="476"/>
        <end position="496"/>
    </location>
</feature>
<feature type="transmembrane region" description="Helical" evidence="6">
    <location>
        <begin position="444"/>
        <end position="464"/>
    </location>
</feature>
<gene>
    <name evidence="7" type="ORF">DWV06_11980</name>
</gene>
<comment type="caution">
    <text evidence="7">The sequence shown here is derived from an EMBL/GenBank/DDBJ whole genome shotgun (WGS) entry which is preliminary data.</text>
</comment>
<dbReference type="CDD" id="cd13124">
    <property type="entry name" value="MATE_SpoVB_like"/>
    <property type="match status" value="1"/>
</dbReference>
<keyword evidence="4 6" id="KW-1133">Transmembrane helix</keyword>
<keyword evidence="3 6" id="KW-0812">Transmembrane</keyword>
<feature type="transmembrane region" description="Helical" evidence="6">
    <location>
        <begin position="391"/>
        <end position="410"/>
    </location>
</feature>
<dbReference type="AlphaFoldDB" id="A0A371AU35"/>